<accession>Q8FLM6</accession>
<keyword evidence="4" id="KW-1185">Reference proteome</keyword>
<evidence type="ECO:0000313" key="4">
    <source>
        <dbReference type="Proteomes" id="UP000001409"/>
    </source>
</evidence>
<dbReference type="AlphaFoldDB" id="Q8FLM6"/>
<dbReference type="EMBL" id="BA000035">
    <property type="protein sequence ID" value="BAC19652.1"/>
    <property type="molecule type" value="Genomic_DNA"/>
</dbReference>
<dbReference type="KEGG" id="cef:CE2843"/>
<name>Q8FLM6_COREF</name>
<feature type="region of interest" description="Disordered" evidence="1">
    <location>
        <begin position="104"/>
        <end position="129"/>
    </location>
</feature>
<dbReference type="Proteomes" id="UP000001409">
    <property type="component" value="Chromosome"/>
</dbReference>
<evidence type="ECO:0000256" key="2">
    <source>
        <dbReference type="SAM" id="Phobius"/>
    </source>
</evidence>
<organism evidence="3 4">
    <name type="scientific">Corynebacterium efficiens (strain DSM 44549 / YS-314 / AJ 12310 / JCM 11189 / NBRC 100395)</name>
    <dbReference type="NCBI Taxonomy" id="196164"/>
    <lineage>
        <taxon>Bacteria</taxon>
        <taxon>Bacillati</taxon>
        <taxon>Actinomycetota</taxon>
        <taxon>Actinomycetes</taxon>
        <taxon>Mycobacteriales</taxon>
        <taxon>Corynebacteriaceae</taxon>
        <taxon>Corynebacterium</taxon>
    </lineage>
</organism>
<dbReference type="STRING" id="196164.gene:10743292"/>
<evidence type="ECO:0000256" key="1">
    <source>
        <dbReference type="SAM" id="MobiDB-lite"/>
    </source>
</evidence>
<keyword evidence="2" id="KW-0472">Membrane</keyword>
<reference evidence="3 4" key="1">
    <citation type="journal article" date="2003" name="Genome Res.">
        <title>Comparative complete genome sequence analysis of the amino acid replacements responsible for the thermostability of Corynebacterium efficiens.</title>
        <authorList>
            <person name="Nishio Y."/>
            <person name="Nakamura Y."/>
            <person name="Kawarabayasi Y."/>
            <person name="Usuda Y."/>
            <person name="Kimura E."/>
            <person name="Sugimoto S."/>
            <person name="Matsui K."/>
            <person name="Yamagishi A."/>
            <person name="Kikuchi H."/>
            <person name="Ikeo K."/>
            <person name="Gojobori T."/>
        </authorList>
    </citation>
    <scope>NUCLEOTIDE SEQUENCE [LARGE SCALE GENOMIC DNA]</scope>
    <source>
        <strain evidence="4">DSM 44549 / YS-314 / AJ 12310 / JCM 11189 / NBRC 100395</strain>
    </source>
</reference>
<evidence type="ECO:0000313" key="3">
    <source>
        <dbReference type="EMBL" id="BAC19652.1"/>
    </source>
</evidence>
<keyword evidence="2" id="KW-1133">Transmembrane helix</keyword>
<sequence>MTPPRPGECERHRRKHLVSCGVVIIAGGLVITPVLGRIRRHPEIPAVDLDGQRNTPQQRHPDEIDQHDLQLIPDPGGVHGPGHPCGIPTGPRQLFQDFEDAVDRPGETQQTTHHHQGLDDEDEHLGQRGTLGVTGTAGVTGAAGTGMIRVVRGHHSPGWDMGEASREKLYAQMPPRALMWIFKCGHGKALHRPGP</sequence>
<dbReference type="HOGENOM" id="CLU_1394270_0_0_11"/>
<feature type="transmembrane region" description="Helical" evidence="2">
    <location>
        <begin position="16"/>
        <end position="35"/>
    </location>
</feature>
<keyword evidence="2" id="KW-0812">Transmembrane</keyword>
<proteinExistence type="predicted"/>
<protein>
    <submittedName>
        <fullName evidence="3">Uncharacterized protein</fullName>
    </submittedName>
</protein>